<name>A0AAE1QZJ0_9SOLA</name>
<evidence type="ECO:0000313" key="3">
    <source>
        <dbReference type="Proteomes" id="UP001291623"/>
    </source>
</evidence>
<reference evidence="2" key="1">
    <citation type="submission" date="2023-12" db="EMBL/GenBank/DDBJ databases">
        <title>Genome assembly of Anisodus tanguticus.</title>
        <authorList>
            <person name="Wang Y.-J."/>
        </authorList>
    </citation>
    <scope>NUCLEOTIDE SEQUENCE</scope>
    <source>
        <strain evidence="2">KB-2021</strain>
        <tissue evidence="2">Leaf</tissue>
    </source>
</reference>
<sequence>MTQRPPFTEKSSTTPMAMVTPRDSYSTRVPHLTFGSFLPPQFHSIVEEAEDSGSESASQGSLHLETYGGPKTATTPVVHRLQFSKVTTSDQPTPLEITDYKANRLAQKGKPLTYVPPTTKDEKIYVSIVEEDIKSQEEYMKTALIGYIVGDILNLKSLKAYVGNPWNFVEKPQILAHDDGYNIFDLPLLVIVKR</sequence>
<dbReference type="PANTHER" id="PTHR33233">
    <property type="entry name" value="ENDONUCLEASE/EXONUCLEASE/PHOSPHATASE"/>
    <property type="match status" value="1"/>
</dbReference>
<dbReference type="AlphaFoldDB" id="A0AAE1QZJ0"/>
<gene>
    <name evidence="2" type="ORF">RND71_038376</name>
</gene>
<dbReference type="Proteomes" id="UP001291623">
    <property type="component" value="Unassembled WGS sequence"/>
</dbReference>
<feature type="compositionally biased region" description="Polar residues" evidence="1">
    <location>
        <begin position="1"/>
        <end position="15"/>
    </location>
</feature>
<dbReference type="PANTHER" id="PTHR33233:SF17">
    <property type="entry name" value="DUF4283 DOMAIN-CONTAINING PROTEIN"/>
    <property type="match status" value="1"/>
</dbReference>
<evidence type="ECO:0000313" key="2">
    <source>
        <dbReference type="EMBL" id="KAK4342560.1"/>
    </source>
</evidence>
<proteinExistence type="predicted"/>
<feature type="region of interest" description="Disordered" evidence="1">
    <location>
        <begin position="1"/>
        <end position="23"/>
    </location>
</feature>
<evidence type="ECO:0000256" key="1">
    <source>
        <dbReference type="SAM" id="MobiDB-lite"/>
    </source>
</evidence>
<comment type="caution">
    <text evidence="2">The sequence shown here is derived from an EMBL/GenBank/DDBJ whole genome shotgun (WGS) entry which is preliminary data.</text>
</comment>
<feature type="region of interest" description="Disordered" evidence="1">
    <location>
        <begin position="48"/>
        <end position="70"/>
    </location>
</feature>
<protein>
    <submittedName>
        <fullName evidence="2">Uncharacterized protein</fullName>
    </submittedName>
</protein>
<organism evidence="2 3">
    <name type="scientific">Anisodus tanguticus</name>
    <dbReference type="NCBI Taxonomy" id="243964"/>
    <lineage>
        <taxon>Eukaryota</taxon>
        <taxon>Viridiplantae</taxon>
        <taxon>Streptophyta</taxon>
        <taxon>Embryophyta</taxon>
        <taxon>Tracheophyta</taxon>
        <taxon>Spermatophyta</taxon>
        <taxon>Magnoliopsida</taxon>
        <taxon>eudicotyledons</taxon>
        <taxon>Gunneridae</taxon>
        <taxon>Pentapetalae</taxon>
        <taxon>asterids</taxon>
        <taxon>lamiids</taxon>
        <taxon>Solanales</taxon>
        <taxon>Solanaceae</taxon>
        <taxon>Solanoideae</taxon>
        <taxon>Hyoscyameae</taxon>
        <taxon>Anisodus</taxon>
    </lineage>
</organism>
<accession>A0AAE1QZJ0</accession>
<keyword evidence="3" id="KW-1185">Reference proteome</keyword>
<dbReference type="EMBL" id="JAVYJV010000021">
    <property type="protein sequence ID" value="KAK4342560.1"/>
    <property type="molecule type" value="Genomic_DNA"/>
</dbReference>